<feature type="transmembrane region" description="Helical" evidence="3">
    <location>
        <begin position="79"/>
        <end position="97"/>
    </location>
</feature>
<dbReference type="InterPro" id="IPR001932">
    <property type="entry name" value="PPM-type_phosphatase-like_dom"/>
</dbReference>
<evidence type="ECO:0000256" key="3">
    <source>
        <dbReference type="SAM" id="Phobius"/>
    </source>
</evidence>
<evidence type="ECO:0000256" key="1">
    <source>
        <dbReference type="ARBA" id="ARBA00022801"/>
    </source>
</evidence>
<sequence length="396" mass="41106">MPRLAPLLVLMAVVALHLAGHGRYIVLTLTVVSPMLAAILTGPRITTVYALAALLLASLLGVRTDLYNGDYGGGPAAQAIRLAGVAVGGVIAVVASHDRTRRETKLREITRVAEVAQRAILSAVPASSGGLRLAASYESAAAEASVGGDLYEVVNSMWGTRILVGDVRGKGLDAIQIASRVLGCFRVVARNTDDPAGVVAALDGEVVEVAGPEDFVTAVFAQIDQGRLLMVNAGHPDPVLLRNGVPRLVPVAVRQPPLGLGTDGAAIARHQLERGDRLLFYTDGLTEARNPGNGEFFPLIPAVESALRQASLDDCLVTLVRELRRWTTSSLNDDVALLVAEVVSEHEDAAGGGEAEGDVSPSSARTRAHVPAAAHARPGTGPVPGSRPGVSEATST</sequence>
<keyword evidence="6" id="KW-1185">Reference proteome</keyword>
<dbReference type="InterPro" id="IPR036457">
    <property type="entry name" value="PPM-type-like_dom_sf"/>
</dbReference>
<dbReference type="Proteomes" id="UP000199013">
    <property type="component" value="Unassembled WGS sequence"/>
</dbReference>
<keyword evidence="3" id="KW-0472">Membrane</keyword>
<dbReference type="SUPFAM" id="SSF81606">
    <property type="entry name" value="PP2C-like"/>
    <property type="match status" value="1"/>
</dbReference>
<organism evidence="5 6">
    <name type="scientific">Candidatus Protofrankia californiensis</name>
    <dbReference type="NCBI Taxonomy" id="1839754"/>
    <lineage>
        <taxon>Bacteria</taxon>
        <taxon>Bacillati</taxon>
        <taxon>Actinomycetota</taxon>
        <taxon>Actinomycetes</taxon>
        <taxon>Frankiales</taxon>
        <taxon>Frankiaceae</taxon>
        <taxon>Protofrankia</taxon>
    </lineage>
</organism>
<dbReference type="Pfam" id="PF07228">
    <property type="entry name" value="SpoIIE"/>
    <property type="match status" value="1"/>
</dbReference>
<keyword evidence="1" id="KW-0378">Hydrolase</keyword>
<dbReference type="Gene3D" id="3.60.40.10">
    <property type="entry name" value="PPM-type phosphatase domain"/>
    <property type="match status" value="1"/>
</dbReference>
<feature type="transmembrane region" description="Helical" evidence="3">
    <location>
        <begin position="48"/>
        <end position="67"/>
    </location>
</feature>
<keyword evidence="3" id="KW-0812">Transmembrane</keyword>
<dbReference type="SMART" id="SM00331">
    <property type="entry name" value="PP2C_SIG"/>
    <property type="match status" value="1"/>
</dbReference>
<evidence type="ECO:0000313" key="6">
    <source>
        <dbReference type="Proteomes" id="UP000199013"/>
    </source>
</evidence>
<dbReference type="EMBL" id="FLUV01001596">
    <property type="protein sequence ID" value="SBW23511.1"/>
    <property type="molecule type" value="Genomic_DNA"/>
</dbReference>
<dbReference type="PANTHER" id="PTHR43156">
    <property type="entry name" value="STAGE II SPORULATION PROTEIN E-RELATED"/>
    <property type="match status" value="1"/>
</dbReference>
<name>A0A1C3P123_9ACTN</name>
<dbReference type="GO" id="GO:0016791">
    <property type="term" value="F:phosphatase activity"/>
    <property type="evidence" value="ECO:0007669"/>
    <property type="project" value="TreeGrafter"/>
</dbReference>
<dbReference type="InterPro" id="IPR052016">
    <property type="entry name" value="Bact_Sigma-Reg"/>
</dbReference>
<dbReference type="AlphaFoldDB" id="A0A1C3P123"/>
<feature type="region of interest" description="Disordered" evidence="2">
    <location>
        <begin position="347"/>
        <end position="396"/>
    </location>
</feature>
<reference evidence="6" key="1">
    <citation type="submission" date="2016-02" db="EMBL/GenBank/DDBJ databases">
        <authorList>
            <person name="Wibberg D."/>
        </authorList>
    </citation>
    <scope>NUCLEOTIDE SEQUENCE [LARGE SCALE GENOMIC DNA]</scope>
</reference>
<feature type="compositionally biased region" description="Low complexity" evidence="2">
    <location>
        <begin position="369"/>
        <end position="378"/>
    </location>
</feature>
<accession>A0A1C3P123</accession>
<gene>
    <name evidence="5" type="ORF">FDG2_3807</name>
</gene>
<evidence type="ECO:0000259" key="4">
    <source>
        <dbReference type="SMART" id="SM00331"/>
    </source>
</evidence>
<feature type="domain" description="PPM-type phosphatase" evidence="4">
    <location>
        <begin position="131"/>
        <end position="342"/>
    </location>
</feature>
<keyword evidence="3" id="KW-1133">Transmembrane helix</keyword>
<protein>
    <submittedName>
        <fullName evidence="5">Stage II sporulation protein E (SpoIIE)</fullName>
    </submittedName>
</protein>
<evidence type="ECO:0000256" key="2">
    <source>
        <dbReference type="SAM" id="MobiDB-lite"/>
    </source>
</evidence>
<dbReference type="PANTHER" id="PTHR43156:SF2">
    <property type="entry name" value="STAGE II SPORULATION PROTEIN E"/>
    <property type="match status" value="1"/>
</dbReference>
<proteinExistence type="predicted"/>
<evidence type="ECO:0000313" key="5">
    <source>
        <dbReference type="EMBL" id="SBW23511.1"/>
    </source>
</evidence>